<organism evidence="2 3">
    <name type="scientific">Cyclostephanos tholiformis</name>
    <dbReference type="NCBI Taxonomy" id="382380"/>
    <lineage>
        <taxon>Eukaryota</taxon>
        <taxon>Sar</taxon>
        <taxon>Stramenopiles</taxon>
        <taxon>Ochrophyta</taxon>
        <taxon>Bacillariophyta</taxon>
        <taxon>Coscinodiscophyceae</taxon>
        <taxon>Thalassiosirophycidae</taxon>
        <taxon>Stephanodiscales</taxon>
        <taxon>Stephanodiscaceae</taxon>
        <taxon>Cyclostephanos</taxon>
    </lineage>
</organism>
<evidence type="ECO:0000256" key="1">
    <source>
        <dbReference type="SAM" id="SignalP"/>
    </source>
</evidence>
<keyword evidence="3" id="KW-1185">Reference proteome</keyword>
<dbReference type="EMBL" id="JALLPB020000288">
    <property type="protein sequence ID" value="KAL3810989.1"/>
    <property type="molecule type" value="Genomic_DNA"/>
</dbReference>
<accession>A0ABD3RDY6</accession>
<gene>
    <name evidence="2" type="ORF">ACHAXA_006541</name>
</gene>
<name>A0ABD3RDY6_9STRA</name>
<protein>
    <submittedName>
        <fullName evidence="2">Uncharacterized protein</fullName>
    </submittedName>
</protein>
<comment type="caution">
    <text evidence="2">The sequence shown here is derived from an EMBL/GenBank/DDBJ whole genome shotgun (WGS) entry which is preliminary data.</text>
</comment>
<dbReference type="Proteomes" id="UP001530377">
    <property type="component" value="Unassembled WGS sequence"/>
</dbReference>
<sequence>MLVKSLWLLLLAVCFYIRSTESKPLRAYVKEIPSERILDNIATACVSVEQCHQKFLSLDTGGYFYSGAFPSKGCFMKNKNVWFGTGGTNDEMAETSLPGILTRVWCDMEAGSPTLQPPTLSPTISNELTLLPTIPIELGCLPDRFDNEQMDLVDPTINFNKLHPGQFICSKPYSVNQYRFGVSESGNVIWEDTMAGEIKTIYENKESHTDIFFSLRVDATMVVTDVMTDTILWESAPVDLDHPMAHSRCSSDHDCPYFHLHSDGVLVMNYVPDDGGGWQATNLFHVYDV</sequence>
<evidence type="ECO:0000313" key="3">
    <source>
        <dbReference type="Proteomes" id="UP001530377"/>
    </source>
</evidence>
<evidence type="ECO:0000313" key="2">
    <source>
        <dbReference type="EMBL" id="KAL3810989.1"/>
    </source>
</evidence>
<reference evidence="2 3" key="1">
    <citation type="submission" date="2024-10" db="EMBL/GenBank/DDBJ databases">
        <title>Updated reference genomes for cyclostephanoid diatoms.</title>
        <authorList>
            <person name="Roberts W.R."/>
            <person name="Alverson A.J."/>
        </authorList>
    </citation>
    <scope>NUCLEOTIDE SEQUENCE [LARGE SCALE GENOMIC DNA]</scope>
    <source>
        <strain evidence="2 3">AJA228-03</strain>
    </source>
</reference>
<dbReference type="AlphaFoldDB" id="A0ABD3RDY6"/>
<proteinExistence type="predicted"/>
<feature type="signal peptide" evidence="1">
    <location>
        <begin position="1"/>
        <end position="22"/>
    </location>
</feature>
<keyword evidence="1" id="KW-0732">Signal</keyword>
<feature type="chain" id="PRO_5044839387" evidence="1">
    <location>
        <begin position="23"/>
        <end position="289"/>
    </location>
</feature>